<feature type="region of interest" description="Disordered" evidence="2">
    <location>
        <begin position="309"/>
        <end position="373"/>
    </location>
</feature>
<evidence type="ECO:0000313" key="5">
    <source>
        <dbReference type="Proteomes" id="UP000789831"/>
    </source>
</evidence>
<name>A0A9N9BLY9_9GLOM</name>
<feature type="region of interest" description="Disordered" evidence="2">
    <location>
        <begin position="445"/>
        <end position="473"/>
    </location>
</feature>
<feature type="compositionally biased region" description="Basic and acidic residues" evidence="2">
    <location>
        <begin position="345"/>
        <end position="357"/>
    </location>
</feature>
<keyword evidence="1" id="KW-0175">Coiled coil</keyword>
<dbReference type="Proteomes" id="UP000789831">
    <property type="component" value="Unassembled WGS sequence"/>
</dbReference>
<protein>
    <submittedName>
        <fullName evidence="4">177_t:CDS:1</fullName>
    </submittedName>
</protein>
<dbReference type="InterPro" id="IPR009060">
    <property type="entry name" value="UBA-like_sf"/>
</dbReference>
<keyword evidence="5" id="KW-1185">Reference proteome</keyword>
<dbReference type="InterPro" id="IPR015940">
    <property type="entry name" value="UBA"/>
</dbReference>
<dbReference type="Pfam" id="PF22562">
    <property type="entry name" value="UBA_7"/>
    <property type="match status" value="1"/>
</dbReference>
<dbReference type="NCBIfam" id="TIGR02452">
    <property type="entry name" value="TIGR02452 family protein"/>
    <property type="match status" value="1"/>
</dbReference>
<evidence type="ECO:0000256" key="1">
    <source>
        <dbReference type="SAM" id="Coils"/>
    </source>
</evidence>
<dbReference type="EMBL" id="CAJVPL010001389">
    <property type="protein sequence ID" value="CAG8568657.1"/>
    <property type="molecule type" value="Genomic_DNA"/>
</dbReference>
<reference evidence="4" key="1">
    <citation type="submission" date="2021-06" db="EMBL/GenBank/DDBJ databases">
        <authorList>
            <person name="Kallberg Y."/>
            <person name="Tangrot J."/>
            <person name="Rosling A."/>
        </authorList>
    </citation>
    <scope>NUCLEOTIDE SEQUENCE</scope>
    <source>
        <strain evidence="4">MT106</strain>
    </source>
</reference>
<dbReference type="Pfam" id="PF10021">
    <property type="entry name" value="PARG_cat_microb"/>
    <property type="match status" value="1"/>
</dbReference>
<sequence length="473" mass="52849">MNKWRVGIQKATIQAVCNYQYTFSPDADNKVVHLDRNSIDAELRKVKLYRDGSALRREAVKEKQETPVISVVDGDCLIEALSLKKQGFNPLVLNMASATNPGGGYKSGAGAQEENLFRRTNLFQYHEPKRNEWYPIPEYGGIYCPNASVIRASEQEAYEWLEVPETMSFVAVAAIKKPRTVKNTKGDLTLTEEGKVKTRKKIRAILNIGLDNGHDAIVLSAFGCGAFSNPPKAMAQLFYEVLSNEYAGGGENMPKTFQHISFAIFDDKNASRQHNPEGNLFPFEQRFANGLAIGGVKLVNDTATMNNRLGQRNASSSSSSTREQHGNENKGRFSSSSSSSNNRNSDFKRRFDEKSIDPSKSQNSTRGKGGGTMRQTTLHAWYQPPLTLVQKLVDMGFAEPDAQRALKRTRGKIEEALELLSETKNEHKEESITQINTDEQSIKLNNKSMEENKTTEEKLTNEMDIEMNGDNQS</sequence>
<organism evidence="4 5">
    <name type="scientific">Ambispora gerdemannii</name>
    <dbReference type="NCBI Taxonomy" id="144530"/>
    <lineage>
        <taxon>Eukaryota</taxon>
        <taxon>Fungi</taxon>
        <taxon>Fungi incertae sedis</taxon>
        <taxon>Mucoromycota</taxon>
        <taxon>Glomeromycotina</taxon>
        <taxon>Glomeromycetes</taxon>
        <taxon>Archaeosporales</taxon>
        <taxon>Ambisporaceae</taxon>
        <taxon>Ambispora</taxon>
    </lineage>
</organism>
<feature type="compositionally biased region" description="Basic and acidic residues" evidence="2">
    <location>
        <begin position="322"/>
        <end position="331"/>
    </location>
</feature>
<dbReference type="InterPro" id="IPR043472">
    <property type="entry name" value="Macro_dom-like"/>
</dbReference>
<dbReference type="Gene3D" id="1.10.8.10">
    <property type="entry name" value="DNA helicase RuvA subunit, C-terminal domain"/>
    <property type="match status" value="1"/>
</dbReference>
<dbReference type="InterPro" id="IPR019261">
    <property type="entry name" value="PARG_cat_microbial"/>
</dbReference>
<dbReference type="PROSITE" id="PS50030">
    <property type="entry name" value="UBA"/>
    <property type="match status" value="1"/>
</dbReference>
<feature type="coiled-coil region" evidence="1">
    <location>
        <begin position="406"/>
        <end position="433"/>
    </location>
</feature>
<dbReference type="PANTHER" id="PTHR35596:SF1">
    <property type="entry name" value="MICROBIAL-TYPE PARG CATALYTIC DOMAIN-CONTAINING PROTEIN"/>
    <property type="match status" value="1"/>
</dbReference>
<dbReference type="SUPFAM" id="SSF52949">
    <property type="entry name" value="Macro domain-like"/>
    <property type="match status" value="1"/>
</dbReference>
<comment type="caution">
    <text evidence="4">The sequence shown here is derived from an EMBL/GenBank/DDBJ whole genome shotgun (WGS) entry which is preliminary data.</text>
</comment>
<dbReference type="Gene3D" id="3.40.220.10">
    <property type="entry name" value="Leucine Aminopeptidase, subunit E, domain 1"/>
    <property type="match status" value="1"/>
</dbReference>
<dbReference type="SMART" id="SM00165">
    <property type="entry name" value="UBA"/>
    <property type="match status" value="1"/>
</dbReference>
<gene>
    <name evidence="4" type="ORF">AGERDE_LOCUS7525</name>
</gene>
<dbReference type="OrthoDB" id="9985428at2759"/>
<evidence type="ECO:0000256" key="2">
    <source>
        <dbReference type="SAM" id="MobiDB-lite"/>
    </source>
</evidence>
<evidence type="ECO:0000313" key="4">
    <source>
        <dbReference type="EMBL" id="CAG8568657.1"/>
    </source>
</evidence>
<evidence type="ECO:0000259" key="3">
    <source>
        <dbReference type="PROSITE" id="PS50030"/>
    </source>
</evidence>
<feature type="compositionally biased region" description="Low complexity" evidence="2">
    <location>
        <begin position="334"/>
        <end position="344"/>
    </location>
</feature>
<dbReference type="PANTHER" id="PTHR35596">
    <property type="entry name" value="DUF2263 DOMAIN-CONTAINING PROTEIN"/>
    <property type="match status" value="1"/>
</dbReference>
<feature type="compositionally biased region" description="Basic and acidic residues" evidence="2">
    <location>
        <begin position="448"/>
        <end position="461"/>
    </location>
</feature>
<dbReference type="AlphaFoldDB" id="A0A9N9BLY9"/>
<proteinExistence type="predicted"/>
<accession>A0A9N9BLY9</accession>
<dbReference type="InterPro" id="IPR012664">
    <property type="entry name" value="CHP02452"/>
</dbReference>
<feature type="domain" description="UBA" evidence="3">
    <location>
        <begin position="383"/>
        <end position="423"/>
    </location>
</feature>
<dbReference type="SUPFAM" id="SSF46934">
    <property type="entry name" value="UBA-like"/>
    <property type="match status" value="1"/>
</dbReference>